<dbReference type="CDD" id="cd07042">
    <property type="entry name" value="STAS_SulP_like_sulfate_transporter"/>
    <property type="match status" value="1"/>
</dbReference>
<dbReference type="GO" id="GO:0016020">
    <property type="term" value="C:membrane"/>
    <property type="evidence" value="ECO:0007669"/>
    <property type="project" value="UniProtKB-SubCell"/>
</dbReference>
<name>A0A072NQ73_SCHAZ</name>
<dbReference type="InterPro" id="IPR011547">
    <property type="entry name" value="SLC26A/SulP_dom"/>
</dbReference>
<feature type="transmembrane region" description="Helical" evidence="5">
    <location>
        <begin position="320"/>
        <end position="337"/>
    </location>
</feature>
<evidence type="ECO:0000256" key="3">
    <source>
        <dbReference type="ARBA" id="ARBA00022989"/>
    </source>
</evidence>
<evidence type="ECO:0000313" key="8">
    <source>
        <dbReference type="Proteomes" id="UP000027936"/>
    </source>
</evidence>
<protein>
    <submittedName>
        <fullName evidence="7">Sulfate permease-like transporter, MFS superfamily</fullName>
    </submittedName>
</protein>
<feature type="transmembrane region" description="Helical" evidence="5">
    <location>
        <begin position="137"/>
        <end position="155"/>
    </location>
</feature>
<feature type="domain" description="STAS" evidence="6">
    <location>
        <begin position="392"/>
        <end position="501"/>
    </location>
</feature>
<keyword evidence="3 5" id="KW-1133">Transmembrane helix</keyword>
<dbReference type="PROSITE" id="PS50801">
    <property type="entry name" value="STAS"/>
    <property type="match status" value="1"/>
</dbReference>
<dbReference type="OrthoDB" id="9771198at2"/>
<keyword evidence="2 5" id="KW-0812">Transmembrane</keyword>
<dbReference type="EMBL" id="JJRY01000004">
    <property type="protein sequence ID" value="KEF39043.1"/>
    <property type="molecule type" value="Genomic_DNA"/>
</dbReference>
<dbReference type="GO" id="GO:0055085">
    <property type="term" value="P:transmembrane transport"/>
    <property type="evidence" value="ECO:0007669"/>
    <property type="project" value="InterPro"/>
</dbReference>
<feature type="transmembrane region" description="Helical" evidence="5">
    <location>
        <begin position="220"/>
        <end position="245"/>
    </location>
</feature>
<dbReference type="PANTHER" id="PTHR11814">
    <property type="entry name" value="SULFATE TRANSPORTER"/>
    <property type="match status" value="1"/>
</dbReference>
<keyword evidence="4 5" id="KW-0472">Membrane</keyword>
<comment type="subcellular location">
    <subcellularLocation>
        <location evidence="1">Membrane</location>
        <topology evidence="1">Multi-pass membrane protein</topology>
    </subcellularLocation>
</comment>
<evidence type="ECO:0000256" key="4">
    <source>
        <dbReference type="ARBA" id="ARBA00023136"/>
    </source>
</evidence>
<dbReference type="RefSeq" id="WP_051678100.1">
    <property type="nucleotide sequence ID" value="NZ_JJRY01000004.1"/>
</dbReference>
<feature type="transmembrane region" description="Helical" evidence="5">
    <location>
        <begin position="357"/>
        <end position="384"/>
    </location>
</feature>
<dbReference type="PATRIC" id="fig|1348973.3.peg.1396"/>
<accession>A0A072NQ73</accession>
<dbReference type="InterPro" id="IPR002645">
    <property type="entry name" value="STAS_dom"/>
</dbReference>
<dbReference type="Pfam" id="PF00916">
    <property type="entry name" value="Sulfate_transp"/>
    <property type="match status" value="2"/>
</dbReference>
<evidence type="ECO:0000256" key="2">
    <source>
        <dbReference type="ARBA" id="ARBA00022692"/>
    </source>
</evidence>
<dbReference type="InterPro" id="IPR001902">
    <property type="entry name" value="SLC26A/SulP_fam"/>
</dbReference>
<comment type="caution">
    <text evidence="7">The sequence shown here is derived from an EMBL/GenBank/DDBJ whole genome shotgun (WGS) entry which is preliminary data.</text>
</comment>
<gene>
    <name evidence="7" type="ORF">M670_01429</name>
</gene>
<evidence type="ECO:0000256" key="1">
    <source>
        <dbReference type="ARBA" id="ARBA00004141"/>
    </source>
</evidence>
<feature type="transmembrane region" description="Helical" evidence="5">
    <location>
        <begin position="265"/>
        <end position="287"/>
    </location>
</feature>
<evidence type="ECO:0000313" key="7">
    <source>
        <dbReference type="EMBL" id="KEF39043.1"/>
    </source>
</evidence>
<feature type="transmembrane region" description="Helical" evidence="5">
    <location>
        <begin position="162"/>
        <end position="186"/>
    </location>
</feature>
<dbReference type="Pfam" id="PF01740">
    <property type="entry name" value="STAS"/>
    <property type="match status" value="1"/>
</dbReference>
<feature type="transmembrane region" description="Helical" evidence="5">
    <location>
        <begin position="293"/>
        <end position="313"/>
    </location>
</feature>
<reference evidence="7 8" key="1">
    <citation type="submission" date="2014-04" db="EMBL/GenBank/DDBJ databases">
        <title>Draft genome sequence of Bacillus azotoformans MEV2011, a (co-) denitrifying strain unable to grow in the presence of oxygen.</title>
        <authorList>
            <person name="Nielsen M."/>
            <person name="Schreiber L."/>
            <person name="Finster K."/>
            <person name="Schramm A."/>
        </authorList>
    </citation>
    <scope>NUCLEOTIDE SEQUENCE [LARGE SCALE GENOMIC DNA]</scope>
    <source>
        <strain evidence="7 8">MEV2011</strain>
    </source>
</reference>
<evidence type="ECO:0000256" key="5">
    <source>
        <dbReference type="SAM" id="Phobius"/>
    </source>
</evidence>
<sequence length="515" mass="55690">MFESFKREFLAGITVAVVALPLALAFGMQATGNSEGAIIGLYGAIITGFFAAMFGGTPRQVTGPTGPITIIVTGIVAQYGLTYAFIAAFMGGLFQIVFGILKLGNYLKFIPLPVVSGFMNGIAIIIIIGQLKYVTSGFLIVLLTIVFMLISIKWIKMIPPSLMALIIGTIAVIGLERIMPIVHFSLPFINEFSLFGEVERIGEIPKGLPQLHLPIVEMDILIQLIPPAISIAILGSIDSLLTSVVMDNLTGTKHNSNKELIGQGIGNAMAGLFGAMPGAGATVRSVVNLRSGAQTGLSAMIHSVALLSFMLVLGSLASQIPLAVLAGILIVTGFTMFDVDSLRVVRSEPRSDAIVMILTMVLTVVVDLMVAVGIGIVFSALIFMKRMSEEGVKMTNRIEGEMSIYTLDGPLYFGSTDALIDTIMKDKEKSIVIEMDRVPVIDATGALALVQIYDQLKERGQTLYLIGVQKNVKVRLRKMKIFESLGNKPRFKDIEDLKYYAVHGYRKKVEKVLNH</sequence>
<feature type="transmembrane region" description="Helical" evidence="5">
    <location>
        <begin position="35"/>
        <end position="54"/>
    </location>
</feature>
<organism evidence="7 8">
    <name type="scientific">Schinkia azotoformans MEV2011</name>
    <dbReference type="NCBI Taxonomy" id="1348973"/>
    <lineage>
        <taxon>Bacteria</taxon>
        <taxon>Bacillati</taxon>
        <taxon>Bacillota</taxon>
        <taxon>Bacilli</taxon>
        <taxon>Bacillales</taxon>
        <taxon>Bacillaceae</taxon>
        <taxon>Calidifontibacillus/Schinkia group</taxon>
        <taxon>Schinkia</taxon>
    </lineage>
</organism>
<dbReference type="InterPro" id="IPR036513">
    <property type="entry name" value="STAS_dom_sf"/>
</dbReference>
<proteinExistence type="predicted"/>
<dbReference type="Gene3D" id="3.30.750.24">
    <property type="entry name" value="STAS domain"/>
    <property type="match status" value="1"/>
</dbReference>
<dbReference type="Proteomes" id="UP000027936">
    <property type="component" value="Unassembled WGS sequence"/>
</dbReference>
<feature type="transmembrane region" description="Helical" evidence="5">
    <location>
        <begin position="110"/>
        <end position="131"/>
    </location>
</feature>
<dbReference type="SUPFAM" id="SSF52091">
    <property type="entry name" value="SpoIIaa-like"/>
    <property type="match status" value="1"/>
</dbReference>
<evidence type="ECO:0000259" key="6">
    <source>
        <dbReference type="PROSITE" id="PS50801"/>
    </source>
</evidence>
<dbReference type="AlphaFoldDB" id="A0A072NQ73"/>